<protein>
    <recommendedName>
        <fullName evidence="5">HTTM domain-containing protein</fullName>
    </recommendedName>
</protein>
<feature type="region of interest" description="Disordered" evidence="1">
    <location>
        <begin position="314"/>
        <end position="352"/>
    </location>
</feature>
<organism evidence="3 4">
    <name type="scientific">Streptomyces dengpaensis</name>
    <dbReference type="NCBI Taxonomy" id="2049881"/>
    <lineage>
        <taxon>Bacteria</taxon>
        <taxon>Bacillati</taxon>
        <taxon>Actinomycetota</taxon>
        <taxon>Actinomycetes</taxon>
        <taxon>Kitasatosporales</taxon>
        <taxon>Streptomycetaceae</taxon>
        <taxon>Streptomyces</taxon>
    </lineage>
</organism>
<feature type="transmembrane region" description="Helical" evidence="2">
    <location>
        <begin position="285"/>
        <end position="303"/>
    </location>
</feature>
<feature type="transmembrane region" description="Helical" evidence="2">
    <location>
        <begin position="91"/>
        <end position="114"/>
    </location>
</feature>
<proteinExistence type="predicted"/>
<evidence type="ECO:0000256" key="2">
    <source>
        <dbReference type="SAM" id="Phobius"/>
    </source>
</evidence>
<keyword evidence="2" id="KW-0472">Membrane</keyword>
<feature type="compositionally biased region" description="Pro residues" evidence="1">
    <location>
        <begin position="342"/>
        <end position="352"/>
    </location>
</feature>
<feature type="transmembrane region" description="Helical" evidence="2">
    <location>
        <begin position="207"/>
        <end position="230"/>
    </location>
</feature>
<feature type="compositionally biased region" description="Basic residues" evidence="1">
    <location>
        <begin position="317"/>
        <end position="329"/>
    </location>
</feature>
<gene>
    <name evidence="3" type="ORF">C4B68_08870</name>
</gene>
<evidence type="ECO:0000256" key="1">
    <source>
        <dbReference type="SAM" id="MobiDB-lite"/>
    </source>
</evidence>
<dbReference type="RefSeq" id="WP_099498839.1">
    <property type="nucleotide sequence ID" value="NZ_CP026652.1"/>
</dbReference>
<sequence length="352" mass="38200">MTYAWVATPAPLDALGALGTLDLVVRLAAGASLVSCAELLTSRRQLAPGGWLDWEILRLVPRYVRRSFPAVLANHCFVHPRYQLLLWAQSVLSAALFVWPRLWPVALCVAVLHVAEMTRDRWSSDGADELIVIVLVAAAIGYQPGSRVAATACLAFLSLQLTIGYATAGLSKAQSATWRSGYAVVGILRTTIYGDPRLARILARHSLAASLLAWTVILGELALGAIWFLPGVLIPPFLACGLLFHVGCARLMGLNTFLWAFPALYPAALAIPELRATAYAHAGQLLFLVLPLAAGLCGLWFWLGHRALSSADVTRRGTPKHRSPTRVRPLRPAPRIPGRQRPTPPLPVEERT</sequence>
<accession>A0ABM6SN09</accession>
<dbReference type="Proteomes" id="UP000238413">
    <property type="component" value="Chromosome"/>
</dbReference>
<evidence type="ECO:0000313" key="4">
    <source>
        <dbReference type="Proteomes" id="UP000238413"/>
    </source>
</evidence>
<feature type="transmembrane region" description="Helical" evidence="2">
    <location>
        <begin position="148"/>
        <end position="170"/>
    </location>
</feature>
<keyword evidence="4" id="KW-1185">Reference proteome</keyword>
<evidence type="ECO:0000313" key="3">
    <source>
        <dbReference type="EMBL" id="AVH55864.1"/>
    </source>
</evidence>
<dbReference type="EMBL" id="CP026652">
    <property type="protein sequence ID" value="AVH55864.1"/>
    <property type="molecule type" value="Genomic_DNA"/>
</dbReference>
<keyword evidence="2" id="KW-1133">Transmembrane helix</keyword>
<name>A0ABM6SN09_9ACTN</name>
<evidence type="ECO:0008006" key="5">
    <source>
        <dbReference type="Google" id="ProtNLM"/>
    </source>
</evidence>
<feature type="transmembrane region" description="Helical" evidence="2">
    <location>
        <begin position="242"/>
        <end position="265"/>
    </location>
</feature>
<keyword evidence="2" id="KW-0812">Transmembrane</keyword>
<reference evidence="3 4" key="1">
    <citation type="submission" date="2018-02" db="EMBL/GenBank/DDBJ databases">
        <title>Complete genome sequence of Streptomyces dengpaensis, the producer of angucyclines.</title>
        <authorList>
            <person name="Yumei L."/>
        </authorList>
    </citation>
    <scope>NUCLEOTIDE SEQUENCE [LARGE SCALE GENOMIC DNA]</scope>
    <source>
        <strain evidence="3 4">XZHG99</strain>
    </source>
</reference>